<dbReference type="EMBL" id="BMIB01000003">
    <property type="protein sequence ID" value="GGH70850.1"/>
    <property type="molecule type" value="Genomic_DNA"/>
</dbReference>
<dbReference type="Gene3D" id="2.60.120.260">
    <property type="entry name" value="Galactose-binding domain-like"/>
    <property type="match status" value="1"/>
</dbReference>
<reference evidence="3" key="1">
    <citation type="journal article" date="2014" name="Int. J. Syst. Evol. Microbiol.">
        <title>Complete genome sequence of Corynebacterium casei LMG S-19264T (=DSM 44701T), isolated from a smear-ripened cheese.</title>
        <authorList>
            <consortium name="US DOE Joint Genome Institute (JGI-PGF)"/>
            <person name="Walter F."/>
            <person name="Albersmeier A."/>
            <person name="Kalinowski J."/>
            <person name="Ruckert C."/>
        </authorList>
    </citation>
    <scope>NUCLEOTIDE SEQUENCE</scope>
    <source>
        <strain evidence="3">CGMCC 1.15290</strain>
    </source>
</reference>
<keyword evidence="2" id="KW-0812">Transmembrane</keyword>
<evidence type="ECO:0000313" key="3">
    <source>
        <dbReference type="EMBL" id="GGH70850.1"/>
    </source>
</evidence>
<evidence type="ECO:0008006" key="5">
    <source>
        <dbReference type="Google" id="ProtNLM"/>
    </source>
</evidence>
<keyword evidence="2" id="KW-1133">Transmembrane helix</keyword>
<organism evidence="3 4">
    <name type="scientific">Filimonas zeae</name>
    <dbReference type="NCBI Taxonomy" id="1737353"/>
    <lineage>
        <taxon>Bacteria</taxon>
        <taxon>Pseudomonadati</taxon>
        <taxon>Bacteroidota</taxon>
        <taxon>Chitinophagia</taxon>
        <taxon>Chitinophagales</taxon>
        <taxon>Chitinophagaceae</taxon>
        <taxon>Filimonas</taxon>
    </lineage>
</organism>
<evidence type="ECO:0000256" key="2">
    <source>
        <dbReference type="SAM" id="Phobius"/>
    </source>
</evidence>
<dbReference type="RefSeq" id="WP_188953546.1">
    <property type="nucleotide sequence ID" value="NZ_BMIB01000003.1"/>
</dbReference>
<dbReference type="Proteomes" id="UP000627292">
    <property type="component" value="Unassembled WGS sequence"/>
</dbReference>
<feature type="region of interest" description="Disordered" evidence="1">
    <location>
        <begin position="74"/>
        <end position="101"/>
    </location>
</feature>
<accession>A0A917J212</accession>
<reference evidence="3" key="2">
    <citation type="submission" date="2020-09" db="EMBL/GenBank/DDBJ databases">
        <authorList>
            <person name="Sun Q."/>
            <person name="Zhou Y."/>
        </authorList>
    </citation>
    <scope>NUCLEOTIDE SEQUENCE</scope>
    <source>
        <strain evidence="3">CGMCC 1.15290</strain>
    </source>
</reference>
<keyword evidence="2" id="KW-0472">Membrane</keyword>
<comment type="caution">
    <text evidence="3">The sequence shown here is derived from an EMBL/GenBank/DDBJ whole genome shotgun (WGS) entry which is preliminary data.</text>
</comment>
<gene>
    <name evidence="3" type="ORF">GCM10011379_29550</name>
</gene>
<sequence>MIQLLALKYTRTVACFMAVLLYTSFVMPVYVAARTMDAAMRQSRYYAVYNPAPRATGNITAAPTPYYTVAAAPEETTAEKPREQAATSFIDGPSQPEMSSFKSVSTDNMVNLFTGDFSYNIPLMDVGGYPVNIFYDGSVGMEQDASWVGLGWNINPGNINRNTRGVPDDFNGEDTLIQEQNMKPNITWGASVGPNLEITGIKGAEALSISMGYSLGMTYNNYLGPSLELGLKAGLGFRLARLGEKSTGDSAGSLRLGMGVSGNISSRYGTTISPNISLSGSAFLKDRSATLGLTASTSYNSRSGIKDIQISEQMSVNRQVDKKYIKETSECTFKVINDHYSSTNAATLHSNNISFARPSYTPALRLPVTNENYAGRFQAGAGLLGIYGSTEWELYRQKAEVAPENRVMYKPMVGYLYYQQAVNNPNAVMDFTRLNDKEVTSTTPIISAPQYSYDVFSIQGEGTGGSIRAYRNDIGYVRDNLTTTKDKSLSIGVDIGIPGHFGANVNIVKTPSSIGEWNQGNKLKDVTRFSAPWEVGENVYFKNPAEKSVIRASQYEGIGNADLVRFAMAGSDRSPTIEPQLIRYSKEGVSLGVKNIKQADLSRKKRSQVISFLTAEEASVAGLDTAIKSYLPGIGNTLSGTLIPRVGGYRKKHHLSEIDVLEPDGKRYVYGIPAYNHMQKDFTFSVSDQSQGDTVLITEAGYMGIGSSLLNNTKKDGYVQTSQTPAHAHSFLLSGILSPDYTDITGDGISDDDLGTAVKFNYSCMMKAGKPVFHKWRTPLSATQQANYNRGLLSEDKDDKGLVSYGERESWYLHSIESKTMVAVFTLSNKRLDGKGAVSYLGGVDVNDTVTVQKLDRIDLYNKADLALNGSAAKAVKSVFFRYSQTLCAKTPNNPAGTGKLTLDSILFAYNGQTTVGNKDKYIFSYVNGSTGNPAYELNGTDRWGNYKPRSQNPQSLPNRDYPYSLQDTLLKSTIHNNAGAWALKKILLPSGGQIEVEYESDDYAFVQNRRAMDMMTIVGFGKDATAFSSRLYEVNGDGEVNENNFLFIRVPEACSGTTDVMAKYLDGVKQLAVKLLVKMPKREEMVPAYTTFSNYGVYSADSRIIWVQMNTVDGISPLSLAAVEFLREQLPGQAFPGYDVSEGTGLQQVGAMLTGMLSGLKNAFTNPLNTLRGDSKARYVTVEKSFVRLNDPDGVKYGGGNRVKAVRLKDNWQAMTRQYNTIYGQRYDYTTTEVVNGKTRTISSGVASYEPGQGSEENPLQTIAQVANRLPLGPASYGSVELPVLDAFFPAPSVGYSKVTVTSINNILDSNKNKLSRSGVGKQVTEFYTAKDYPVYYSHTALEPSADKQLHESSVLSFFHKYANDYRALSQGFLVATNDMHGQLKSKTSFAANDSTNPVHYTANYFKNTGEKGFAEQFDFVYGDSSALIRQGNMGIDVELMTDVREFSVKSNSFEVQAQVDLFPVILPIWLPFIWPVTGNSENTYRAVTTTKVVNYRCVLDSTVVIDKGSQASTKNLYYDAETGEVLVSRTNNEFDLPVFNTSVPAWWAYSGMGPAYRNVGAWQKGVNFLDGKITSATTIQNVMESGDELYVSDTGKLATNVCEMITPSGKLTRIWAFDRNKNNTSLTATPDLVFLDASGKPVTRNNVGVKIVRSGKRNLLSQSAATYATMKLPVVTSGNNAYLSVVGNDKVIAAGAVEFRERWQTDFETFKRYRTVVDNANCIIYEQPDCNGYIEKTVNPYTRGLLGNFVAARSKVFYGDRKSDAVTTDSTDITGYGFLQQFSPYWSFNSGKLLPDTASAKWVWNTEITRVNNKGAEIENRNALNIYTAALYGYNKSLPVAIANNARLHEVWYDGFEDATYSELLVPGVTVCKLNTRDANPRIVDSAGAGFSAHTGKKVKEVEPNNSSVQTFFLNADVAGTTPLAMGTANRLSLVNEGCNVTVLSKSHFSITAQATDNFPEIRVYCGGVPQQNTSNGWTKNYSYSVLATQYVNIQTKGSYTVQLSKNGKILRSMLSSLIIEDLEGIEQPGTLVTGSSSASGASYRYCLEKGIYKMSLNINGSYNFSCNNDGGVIRPECTDLVENDIFSMGFVNANVVNYKDLTTQSGCSALTAIAGSNDMINPQLNIPPGKKMLLSAWVKSSCANAQENCSYVDIRYDRVSLVKSIMPVGPVIDGWQKIEGDFTLPAGASSMDIALINNSANAVWFDDLRIHPYNSNMKSYVYDPVNLRLLAQLDENNYASFYEYDEEGTLIRTKAETERGIKTIQETRSSKQKSINSFQ</sequence>
<evidence type="ECO:0000256" key="1">
    <source>
        <dbReference type="SAM" id="MobiDB-lite"/>
    </source>
</evidence>
<feature type="transmembrane region" description="Helical" evidence="2">
    <location>
        <begin position="12"/>
        <end position="33"/>
    </location>
</feature>
<protein>
    <recommendedName>
        <fullName evidence="5">PA14 domain-containing protein</fullName>
    </recommendedName>
</protein>
<evidence type="ECO:0000313" key="4">
    <source>
        <dbReference type="Proteomes" id="UP000627292"/>
    </source>
</evidence>
<name>A0A917J212_9BACT</name>
<proteinExistence type="predicted"/>
<keyword evidence="4" id="KW-1185">Reference proteome</keyword>